<feature type="transmembrane region" description="Helical" evidence="14">
    <location>
        <begin position="201"/>
        <end position="219"/>
    </location>
</feature>
<dbReference type="GO" id="GO:0043682">
    <property type="term" value="F:P-type divalent copper transporter activity"/>
    <property type="evidence" value="ECO:0007669"/>
    <property type="project" value="TreeGrafter"/>
</dbReference>
<dbReference type="GO" id="GO:0016887">
    <property type="term" value="F:ATP hydrolysis activity"/>
    <property type="evidence" value="ECO:0007669"/>
    <property type="project" value="InterPro"/>
</dbReference>
<dbReference type="PRINTS" id="PR00942">
    <property type="entry name" value="CUATPASEI"/>
</dbReference>
<keyword evidence="8 14" id="KW-0067">ATP-binding</keyword>
<dbReference type="GO" id="GO:0055070">
    <property type="term" value="P:copper ion homeostasis"/>
    <property type="evidence" value="ECO:0007669"/>
    <property type="project" value="TreeGrafter"/>
</dbReference>
<dbReference type="PRINTS" id="PR00943">
    <property type="entry name" value="CUATPASE"/>
</dbReference>
<evidence type="ECO:0000256" key="8">
    <source>
        <dbReference type="ARBA" id="ARBA00022840"/>
    </source>
</evidence>
<name>A0A3X8V390_CAMJU</name>
<dbReference type="NCBIfam" id="TIGR01494">
    <property type="entry name" value="ATPase_P-type"/>
    <property type="match status" value="1"/>
</dbReference>
<dbReference type="SUPFAM" id="SSF81665">
    <property type="entry name" value="Calcium ATPase, transmembrane domain M"/>
    <property type="match status" value="1"/>
</dbReference>
<dbReference type="Pfam" id="PF12156">
    <property type="entry name" value="ATPase-cat_bd"/>
    <property type="match status" value="1"/>
</dbReference>
<feature type="transmembrane region" description="Helical" evidence="14">
    <location>
        <begin position="445"/>
        <end position="470"/>
    </location>
</feature>
<dbReference type="GO" id="GO:0005886">
    <property type="term" value="C:plasma membrane"/>
    <property type="evidence" value="ECO:0007669"/>
    <property type="project" value="UniProtKB-SubCell"/>
</dbReference>
<evidence type="ECO:0000256" key="13">
    <source>
        <dbReference type="ARBA" id="ARBA00040690"/>
    </source>
</evidence>
<evidence type="ECO:0000256" key="12">
    <source>
        <dbReference type="ARBA" id="ARBA00037143"/>
    </source>
</evidence>
<comment type="subcellular location">
    <subcellularLocation>
        <location evidence="2 14">Cell membrane</location>
    </subcellularLocation>
    <subcellularLocation>
        <location evidence="1">Endomembrane system</location>
        <topology evidence="1">Multi-pass membrane protein</topology>
    </subcellularLocation>
</comment>
<dbReference type="EMBL" id="AANOAG010000013">
    <property type="protein sequence ID" value="EDP7181556.1"/>
    <property type="molecule type" value="Genomic_DNA"/>
</dbReference>
<evidence type="ECO:0000256" key="5">
    <source>
        <dbReference type="ARBA" id="ARBA00022692"/>
    </source>
</evidence>
<dbReference type="AlphaFoldDB" id="A0A3X8V390"/>
<dbReference type="GO" id="GO:0012505">
    <property type="term" value="C:endomembrane system"/>
    <property type="evidence" value="ECO:0007669"/>
    <property type="project" value="UniProtKB-SubCell"/>
</dbReference>
<feature type="transmembrane region" description="Helical" evidence="14">
    <location>
        <begin position="763"/>
        <end position="781"/>
    </location>
</feature>
<protein>
    <recommendedName>
        <fullName evidence="13">Copper-transporting ATPase</fullName>
    </recommendedName>
</protein>
<keyword evidence="4" id="KW-0597">Phosphoprotein</keyword>
<dbReference type="PANTHER" id="PTHR43520:SF8">
    <property type="entry name" value="P-TYPE CU(+) TRANSPORTER"/>
    <property type="match status" value="1"/>
</dbReference>
<comment type="caution">
    <text evidence="16">The sequence shown here is derived from an EMBL/GenBank/DDBJ whole genome shotgun (WGS) entry which is preliminary data.</text>
</comment>
<evidence type="ECO:0000256" key="3">
    <source>
        <dbReference type="ARBA" id="ARBA00006024"/>
    </source>
</evidence>
<dbReference type="SUPFAM" id="SSF55008">
    <property type="entry name" value="HMA, heavy metal-associated domain"/>
    <property type="match status" value="1"/>
</dbReference>
<dbReference type="InterPro" id="IPR008250">
    <property type="entry name" value="ATPase_P-typ_transduc_dom_A_sf"/>
</dbReference>
<dbReference type="NCBIfam" id="TIGR01525">
    <property type="entry name" value="ATPase-IB_hvy"/>
    <property type="match status" value="1"/>
</dbReference>
<dbReference type="NCBIfam" id="TIGR01511">
    <property type="entry name" value="ATPase-IB1_Cu"/>
    <property type="match status" value="1"/>
</dbReference>
<organism evidence="16 17">
    <name type="scientific">Campylobacter jejuni</name>
    <dbReference type="NCBI Taxonomy" id="197"/>
    <lineage>
        <taxon>Bacteria</taxon>
        <taxon>Pseudomonadati</taxon>
        <taxon>Campylobacterota</taxon>
        <taxon>Epsilonproteobacteria</taxon>
        <taxon>Campylobacterales</taxon>
        <taxon>Campylobacteraceae</taxon>
        <taxon>Campylobacter</taxon>
    </lineage>
</organism>
<dbReference type="InterPro" id="IPR036412">
    <property type="entry name" value="HAD-like_sf"/>
</dbReference>
<dbReference type="Gene3D" id="3.30.70.100">
    <property type="match status" value="1"/>
</dbReference>
<dbReference type="SUPFAM" id="SSF56784">
    <property type="entry name" value="HAD-like"/>
    <property type="match status" value="1"/>
</dbReference>
<comment type="similarity">
    <text evidence="3 14">Belongs to the cation transport ATPase (P-type) (TC 3.A.3) family. Type IB subfamily.</text>
</comment>
<dbReference type="PROSITE" id="PS50846">
    <property type="entry name" value="HMA_2"/>
    <property type="match status" value="1"/>
</dbReference>
<evidence type="ECO:0000256" key="10">
    <source>
        <dbReference type="ARBA" id="ARBA00022989"/>
    </source>
</evidence>
<dbReference type="Gene3D" id="3.40.50.1000">
    <property type="entry name" value="HAD superfamily/HAD-like"/>
    <property type="match status" value="1"/>
</dbReference>
<evidence type="ECO:0000259" key="15">
    <source>
        <dbReference type="PROSITE" id="PS50846"/>
    </source>
</evidence>
<feature type="transmembrane region" description="Helical" evidence="14">
    <location>
        <begin position="740"/>
        <end position="757"/>
    </location>
</feature>
<dbReference type="GO" id="GO:0005524">
    <property type="term" value="F:ATP binding"/>
    <property type="evidence" value="ECO:0007669"/>
    <property type="project" value="UniProtKB-UniRule"/>
</dbReference>
<keyword evidence="11 14" id="KW-0472">Membrane</keyword>
<evidence type="ECO:0000256" key="2">
    <source>
        <dbReference type="ARBA" id="ARBA00004236"/>
    </source>
</evidence>
<keyword evidence="6 14" id="KW-0479">Metal-binding</keyword>
<proteinExistence type="inferred from homology"/>
<dbReference type="InterPro" id="IPR036163">
    <property type="entry name" value="HMA_dom_sf"/>
</dbReference>
<dbReference type="PANTHER" id="PTHR43520">
    <property type="entry name" value="ATP7, ISOFORM B"/>
    <property type="match status" value="1"/>
</dbReference>
<evidence type="ECO:0000256" key="14">
    <source>
        <dbReference type="RuleBase" id="RU362081"/>
    </source>
</evidence>
<keyword evidence="7 14" id="KW-0547">Nucleotide-binding</keyword>
<feature type="transmembrane region" description="Helical" evidence="14">
    <location>
        <begin position="259"/>
        <end position="277"/>
    </location>
</feature>
<reference evidence="16 17" key="1">
    <citation type="submission" date="2019-11" db="EMBL/GenBank/DDBJ databases">
        <authorList>
            <consortium name="PulseNet: The National Subtyping Network for Foodborne Disease Surveillance"/>
            <person name="Tarr C.L."/>
            <person name="Trees E."/>
            <person name="Katz L.S."/>
            <person name="Carleton-Romer H.A."/>
            <person name="Stroika S."/>
            <person name="Kucerova Z."/>
            <person name="Roache K.F."/>
            <person name="Sabol A.L."/>
            <person name="Besser J."/>
            <person name="Gerner-Smidt P."/>
        </authorList>
    </citation>
    <scope>NUCLEOTIDE SEQUENCE [LARGE SCALE GENOMIC DNA]</scope>
    <source>
        <strain evidence="16 17">PNUSAC013726</strain>
    </source>
</reference>
<dbReference type="Pfam" id="PF00403">
    <property type="entry name" value="HMA"/>
    <property type="match status" value="1"/>
</dbReference>
<dbReference type="SUPFAM" id="SSF81653">
    <property type="entry name" value="Calcium ATPase, transduction domain A"/>
    <property type="match status" value="1"/>
</dbReference>
<comment type="function">
    <text evidence="12">Probably involved in copper export.</text>
</comment>
<dbReference type="InterPro" id="IPR059000">
    <property type="entry name" value="ATPase_P-type_domA"/>
</dbReference>
<gene>
    <name evidence="16" type="ORF">GNO00_08330</name>
</gene>
<evidence type="ECO:0000256" key="7">
    <source>
        <dbReference type="ARBA" id="ARBA00022741"/>
    </source>
</evidence>
<evidence type="ECO:0000256" key="1">
    <source>
        <dbReference type="ARBA" id="ARBA00004127"/>
    </source>
</evidence>
<feature type="domain" description="HMA" evidence="15">
    <location>
        <begin position="78"/>
        <end position="144"/>
    </location>
</feature>
<dbReference type="Proteomes" id="UP000466051">
    <property type="component" value="Unassembled WGS sequence"/>
</dbReference>
<dbReference type="Pfam" id="PF00702">
    <property type="entry name" value="Hydrolase"/>
    <property type="match status" value="1"/>
</dbReference>
<dbReference type="Pfam" id="PF00122">
    <property type="entry name" value="E1-E2_ATPase"/>
    <property type="match status" value="1"/>
</dbReference>
<dbReference type="Gene3D" id="2.70.150.10">
    <property type="entry name" value="Calcium-transporting ATPase, cytoplasmic transduction domain A"/>
    <property type="match status" value="1"/>
</dbReference>
<accession>A0A3X8V390</accession>
<dbReference type="InterPro" id="IPR027256">
    <property type="entry name" value="P-typ_ATPase_IB"/>
</dbReference>
<keyword evidence="9" id="KW-1278">Translocase</keyword>
<keyword evidence="5 14" id="KW-0812">Transmembrane</keyword>
<dbReference type="InterPro" id="IPR021993">
    <property type="entry name" value="ATPase-cat-bd"/>
</dbReference>
<evidence type="ECO:0000313" key="16">
    <source>
        <dbReference type="EMBL" id="EDP7181556.1"/>
    </source>
</evidence>
<evidence type="ECO:0000256" key="11">
    <source>
        <dbReference type="ARBA" id="ARBA00023136"/>
    </source>
</evidence>
<dbReference type="PRINTS" id="PR00119">
    <property type="entry name" value="CATATPASE"/>
</dbReference>
<dbReference type="Gene3D" id="3.40.1110.10">
    <property type="entry name" value="Calcium-transporting ATPase, cytoplasmic domain N"/>
    <property type="match status" value="1"/>
</dbReference>
<dbReference type="GO" id="GO:0005507">
    <property type="term" value="F:copper ion binding"/>
    <property type="evidence" value="ECO:0007669"/>
    <property type="project" value="TreeGrafter"/>
</dbReference>
<feature type="transmembrane region" description="Helical" evidence="14">
    <location>
        <begin position="411"/>
        <end position="433"/>
    </location>
</feature>
<sequence length="785" mass="88565">MIMKCEHCKLDYKQAQMIEYKGKIFCCKGCESVWEILHESGLDEFYEKLGNQTLSPVNFQNEMKNYDEFITKTKEGFSEIYLMIHGIECAACVWLNEKILTKQEGILELDINHLNHKARIVFDEQSISLVQILRLIENIGYKASAYDASKASKKADLLKREFYSKLVVAIACVMNIMWIAVAKYAGFFSGMDKDTKDILNFAEFILCSPVLFYTGSHFYKSAFKTLKMHSLNMDVLVISGASLAYVYSLWAMFFRVGEVYFDSVAMIICFVFIGKYLEMFSKKRALDTIDGLNDFLQNEVLVFDGKEFVSKEVQKVCLGDRILLKTGDKILIDGICKSGEMSVDTSSLNGENTPKLIQKEDEIFSACIVLDGSVEYEATKLYKDSKLSQIIQLLELASSKKAKLESLVNSLLAYFSRTVLLIAFICFAFWFFYKEESFEISLINAIAVLIIACPCALALATPVSNLVALGRALKKHILFKSSSVIEDLSKCDCVVFDKTGILTKIELEFKEVFLDKALDLNELYNFVKLSKHPISQNIASYLKQKGAKDLNLDFKKHSSIQAKGLSAELNEELLLGGSSKFLQEKGIVAKEFDNTHFIFAKEGKILAFFEFDSVLREGAKELIAYLKKEKKELMILSGDHQKAVEKIARKLEIQNYQTSCLPEDKMKTIENLSKNYKVLFVGDGVNDALALKYASVSMTLREGSDLAIESSDVLLLKNDLLSLKKAIKLSKNTFKIIKQNLAFSLFYNACTIPLAFLGMINPLFAAISMSFSSIIVVLNALRIKE</sequence>
<dbReference type="InterPro" id="IPR023299">
    <property type="entry name" value="ATPase_P-typ_cyto_dom_N"/>
</dbReference>
<keyword evidence="14" id="KW-1003">Cell membrane</keyword>
<feature type="transmembrane region" description="Helical" evidence="14">
    <location>
        <begin position="162"/>
        <end position="181"/>
    </location>
</feature>
<evidence type="ECO:0000256" key="6">
    <source>
        <dbReference type="ARBA" id="ARBA00022723"/>
    </source>
</evidence>
<dbReference type="CDD" id="cd02079">
    <property type="entry name" value="P-type_ATPase_HM"/>
    <property type="match status" value="1"/>
</dbReference>
<keyword evidence="10 14" id="KW-1133">Transmembrane helix</keyword>
<evidence type="ECO:0000256" key="9">
    <source>
        <dbReference type="ARBA" id="ARBA00022967"/>
    </source>
</evidence>
<feature type="transmembrane region" description="Helical" evidence="14">
    <location>
        <begin position="231"/>
        <end position="253"/>
    </location>
</feature>
<dbReference type="InterPro" id="IPR001757">
    <property type="entry name" value="P_typ_ATPase"/>
</dbReference>
<dbReference type="RefSeq" id="WP_072223332.1">
    <property type="nucleotide sequence ID" value="NZ_CAJGXD010000008.1"/>
</dbReference>
<dbReference type="InterPro" id="IPR023214">
    <property type="entry name" value="HAD_sf"/>
</dbReference>
<evidence type="ECO:0000256" key="4">
    <source>
        <dbReference type="ARBA" id="ARBA00022553"/>
    </source>
</evidence>
<evidence type="ECO:0000313" key="17">
    <source>
        <dbReference type="Proteomes" id="UP000466051"/>
    </source>
</evidence>
<dbReference type="InterPro" id="IPR023298">
    <property type="entry name" value="ATPase_P-typ_TM_dom_sf"/>
</dbReference>
<dbReference type="InterPro" id="IPR006121">
    <property type="entry name" value="HMA_dom"/>
</dbReference>